<dbReference type="AlphaFoldDB" id="A0A830FBR0"/>
<accession>A0A830FBR0</accession>
<dbReference type="Proteomes" id="UP001248536">
    <property type="component" value="Unassembled WGS sequence"/>
</dbReference>
<dbReference type="NCBIfam" id="NF010229">
    <property type="entry name" value="PRK13682.1-4"/>
    <property type="match status" value="1"/>
</dbReference>
<dbReference type="EMBL" id="JAMQCP010000001">
    <property type="protein sequence ID" value="MDS0252408.1"/>
    <property type="molecule type" value="Genomic_DNA"/>
</dbReference>
<reference evidence="6" key="1">
    <citation type="journal article" date="2014" name="Int. J. Syst. Evol. Microbiol.">
        <title>Complete genome sequence of Corynebacterium casei LMG S-19264T (=DSM 44701T), isolated from a smear-ripened cheese.</title>
        <authorList>
            <consortium name="US DOE Joint Genome Institute (JGI-PGF)"/>
            <person name="Walter F."/>
            <person name="Albersmeier A."/>
            <person name="Kalinowski J."/>
            <person name="Ruckert C."/>
        </authorList>
    </citation>
    <scope>NUCLEOTIDE SEQUENCE</scope>
    <source>
        <strain evidence="6">JCM 15759</strain>
    </source>
</reference>
<dbReference type="InterPro" id="IPR009760">
    <property type="entry name" value="DUF1328"/>
</dbReference>
<comment type="caution">
    <text evidence="6">The sequence shown here is derived from an EMBL/GenBank/DDBJ whole genome shotgun (WGS) entry which is preliminary data.</text>
</comment>
<evidence type="ECO:0000256" key="3">
    <source>
        <dbReference type="ARBA" id="ARBA00022989"/>
    </source>
</evidence>
<feature type="transmembrane region" description="Helical" evidence="5">
    <location>
        <begin position="20"/>
        <end position="38"/>
    </location>
</feature>
<evidence type="ECO:0000256" key="1">
    <source>
        <dbReference type="ARBA" id="ARBA00022475"/>
    </source>
</evidence>
<dbReference type="GO" id="GO:0005886">
    <property type="term" value="C:plasma membrane"/>
    <property type="evidence" value="ECO:0007669"/>
    <property type="project" value="UniProtKB-UniRule"/>
</dbReference>
<evidence type="ECO:0000313" key="9">
    <source>
        <dbReference type="Proteomes" id="UP001248536"/>
    </source>
</evidence>
<evidence type="ECO:0000256" key="2">
    <source>
        <dbReference type="ARBA" id="ARBA00022692"/>
    </source>
</evidence>
<evidence type="ECO:0000313" key="7">
    <source>
        <dbReference type="EMBL" id="MDS0252408.1"/>
    </source>
</evidence>
<proteinExistence type="inferred from homology"/>
<keyword evidence="4 5" id="KW-0472">Membrane</keyword>
<evidence type="ECO:0000313" key="8">
    <source>
        <dbReference type="Proteomes" id="UP000656367"/>
    </source>
</evidence>
<keyword evidence="3 5" id="KW-1133">Transmembrane helix</keyword>
<keyword evidence="2 5" id="KW-0812">Transmembrane</keyword>
<evidence type="ECO:0000256" key="4">
    <source>
        <dbReference type="ARBA" id="ARBA00023136"/>
    </source>
</evidence>
<name>A0A830FBR0_HALAR</name>
<protein>
    <recommendedName>
        <fullName evidence="5">UPF0391 membrane protein GCM10009006_12610</fullName>
    </recommendedName>
</protein>
<comment type="caution">
    <text evidence="5">Lacks conserved residue(s) required for the propagation of feature annotation.</text>
</comment>
<reference evidence="7 9" key="3">
    <citation type="submission" date="2022-06" db="EMBL/GenBank/DDBJ databases">
        <title>Haloarcula sp. a new haloarchaeum isolate from saline soil.</title>
        <authorList>
            <person name="Strakova D."/>
            <person name="Galisteo C."/>
            <person name="Sanchez-Porro C."/>
            <person name="Ventosa A."/>
        </authorList>
    </citation>
    <scope>NUCLEOTIDE SEQUENCE [LARGE SCALE GENOMIC DNA]</scope>
    <source>
        <strain evidence="7 9">JCM 15760</strain>
    </source>
</reference>
<comment type="similarity">
    <text evidence="5">Belongs to the UPF0391 family.</text>
</comment>
<evidence type="ECO:0000313" key="6">
    <source>
        <dbReference type="EMBL" id="GGM32555.1"/>
    </source>
</evidence>
<keyword evidence="1 5" id="KW-1003">Cell membrane</keyword>
<dbReference type="HAMAP" id="MF_01361">
    <property type="entry name" value="UPF0391"/>
    <property type="match status" value="1"/>
</dbReference>
<gene>
    <name evidence="6" type="ORF">GCM10009006_12610</name>
    <name evidence="7" type="ORF">NC662_01620</name>
</gene>
<dbReference type="EMBL" id="BMON01000001">
    <property type="protein sequence ID" value="GGM32555.1"/>
    <property type="molecule type" value="Genomic_DNA"/>
</dbReference>
<evidence type="ECO:0000256" key="5">
    <source>
        <dbReference type="HAMAP-Rule" id="MF_01361"/>
    </source>
</evidence>
<sequence length="63" mass="6459">MKHLLTAVPLQPGGGFLELALLFLVLAVVAGLAGLSGVAGLSMRIAKILVVGFLVLMVVSFLL</sequence>
<keyword evidence="9" id="KW-1185">Reference proteome</keyword>
<organism evidence="6 8">
    <name type="scientific">Haloarcula argentinensis</name>
    <dbReference type="NCBI Taxonomy" id="43776"/>
    <lineage>
        <taxon>Archaea</taxon>
        <taxon>Methanobacteriati</taxon>
        <taxon>Methanobacteriota</taxon>
        <taxon>Stenosarchaea group</taxon>
        <taxon>Halobacteria</taxon>
        <taxon>Halobacteriales</taxon>
        <taxon>Haloarculaceae</taxon>
        <taxon>Haloarcula</taxon>
    </lineage>
</organism>
<dbReference type="RefSeq" id="WP_005535978.1">
    <property type="nucleotide sequence ID" value="NZ_BAABDY010000003.1"/>
</dbReference>
<feature type="transmembrane region" description="Helical" evidence="5">
    <location>
        <begin position="45"/>
        <end position="62"/>
    </location>
</feature>
<reference evidence="6" key="2">
    <citation type="submission" date="2020-09" db="EMBL/GenBank/DDBJ databases">
        <authorList>
            <person name="Sun Q."/>
            <person name="Ohkuma M."/>
        </authorList>
    </citation>
    <scope>NUCLEOTIDE SEQUENCE</scope>
    <source>
        <strain evidence="6">JCM 15759</strain>
    </source>
</reference>
<dbReference type="Proteomes" id="UP000656367">
    <property type="component" value="Unassembled WGS sequence"/>
</dbReference>
<dbReference type="Pfam" id="PF07043">
    <property type="entry name" value="DUF1328"/>
    <property type="match status" value="1"/>
</dbReference>